<reference evidence="3 4" key="1">
    <citation type="journal article" date="2016" name="Nat. Commun.">
        <title>Thousands of microbial genomes shed light on interconnected biogeochemical processes in an aquifer system.</title>
        <authorList>
            <person name="Anantharaman K."/>
            <person name="Brown C.T."/>
            <person name="Hug L.A."/>
            <person name="Sharon I."/>
            <person name="Castelle C.J."/>
            <person name="Probst A.J."/>
            <person name="Thomas B.C."/>
            <person name="Singh A."/>
            <person name="Wilkins M.J."/>
            <person name="Karaoz U."/>
            <person name="Brodie E.L."/>
            <person name="Williams K.H."/>
            <person name="Hubbard S.S."/>
            <person name="Banfield J.F."/>
        </authorList>
    </citation>
    <scope>NUCLEOTIDE SEQUENCE [LARGE SCALE GENOMIC DNA]</scope>
</reference>
<comment type="caution">
    <text evidence="3">The sequence shown here is derived from an EMBL/GenBank/DDBJ whole genome shotgun (WGS) entry which is preliminary data.</text>
</comment>
<dbReference type="PANTHER" id="PTHR34203:SF15">
    <property type="entry name" value="SLL1173 PROTEIN"/>
    <property type="match status" value="1"/>
</dbReference>
<evidence type="ECO:0000256" key="1">
    <source>
        <dbReference type="SAM" id="Phobius"/>
    </source>
</evidence>
<dbReference type="InterPro" id="IPR029063">
    <property type="entry name" value="SAM-dependent_MTases_sf"/>
</dbReference>
<organism evidence="3 4">
    <name type="scientific">Candidatus Taylorbacteria bacterium RIFCSPHIGHO2_02_FULL_45_35</name>
    <dbReference type="NCBI Taxonomy" id="1802311"/>
    <lineage>
        <taxon>Bacteria</taxon>
        <taxon>Candidatus Tayloriibacteriota</taxon>
    </lineage>
</organism>
<name>A0A1G2MU49_9BACT</name>
<accession>A0A1G2MU49</accession>
<keyword evidence="1" id="KW-0472">Membrane</keyword>
<feature type="domain" description="Methyltransferase FkbM" evidence="2">
    <location>
        <begin position="89"/>
        <end position="248"/>
    </location>
</feature>
<dbReference type="AlphaFoldDB" id="A0A1G2MU49"/>
<gene>
    <name evidence="3" type="ORF">A3D56_03840</name>
</gene>
<dbReference type="Pfam" id="PF05050">
    <property type="entry name" value="Methyltransf_21"/>
    <property type="match status" value="1"/>
</dbReference>
<dbReference type="PANTHER" id="PTHR34203">
    <property type="entry name" value="METHYLTRANSFERASE, FKBM FAMILY PROTEIN"/>
    <property type="match status" value="1"/>
</dbReference>
<dbReference type="SUPFAM" id="SSF53335">
    <property type="entry name" value="S-adenosyl-L-methionine-dependent methyltransferases"/>
    <property type="match status" value="1"/>
</dbReference>
<evidence type="ECO:0000313" key="4">
    <source>
        <dbReference type="Proteomes" id="UP000177943"/>
    </source>
</evidence>
<feature type="transmembrane region" description="Helical" evidence="1">
    <location>
        <begin position="12"/>
        <end position="32"/>
    </location>
</feature>
<proteinExistence type="predicted"/>
<dbReference type="Proteomes" id="UP000177943">
    <property type="component" value="Unassembled WGS sequence"/>
</dbReference>
<evidence type="ECO:0000259" key="2">
    <source>
        <dbReference type="Pfam" id="PF05050"/>
    </source>
</evidence>
<sequence>MYVWYTAVKLSALIFFKSFYFWPLGQWFTYWFTFPKNKRVSLCGQEINLRTATLHQKIVDLFMAYYCLCEKAYVNIFGFEIKRGDVVVDLGAHVGSFSVFASNLGAKVVSVEPDPDNFSMLQKNMAGGSRDSFLLNKAVAPDAGSVDFYKDPFNSAKNSATKKSEVSFKVPAVTLGQIFEEAGINACNFLKFDCEGIEYEVIENVSEGLLERIDKIVMELHEPEYFDVDESRFSKKGLLNKLERAGFKIKIVPENKMHDLVFASRT</sequence>
<dbReference type="InterPro" id="IPR052514">
    <property type="entry name" value="SAM-dependent_MTase"/>
</dbReference>
<dbReference type="InterPro" id="IPR006342">
    <property type="entry name" value="FkbM_mtfrase"/>
</dbReference>
<protein>
    <recommendedName>
        <fullName evidence="2">Methyltransferase FkbM domain-containing protein</fullName>
    </recommendedName>
</protein>
<keyword evidence="1" id="KW-0812">Transmembrane</keyword>
<dbReference type="Gene3D" id="3.40.50.150">
    <property type="entry name" value="Vaccinia Virus protein VP39"/>
    <property type="match status" value="1"/>
</dbReference>
<dbReference type="EMBL" id="MHRP01000013">
    <property type="protein sequence ID" value="OHA27396.1"/>
    <property type="molecule type" value="Genomic_DNA"/>
</dbReference>
<keyword evidence="1" id="KW-1133">Transmembrane helix</keyword>
<evidence type="ECO:0000313" key="3">
    <source>
        <dbReference type="EMBL" id="OHA27396.1"/>
    </source>
</evidence>
<dbReference type="NCBIfam" id="TIGR01444">
    <property type="entry name" value="fkbM_fam"/>
    <property type="match status" value="1"/>
</dbReference>